<protein>
    <submittedName>
        <fullName evidence="4">Class II aldolase</fullName>
    </submittedName>
    <submittedName>
        <fullName evidence="5">L-fuculose 1-phosphate aldolase</fullName>
    </submittedName>
</protein>
<evidence type="ECO:0000256" key="1">
    <source>
        <dbReference type="ARBA" id="ARBA00022723"/>
    </source>
</evidence>
<dbReference type="EMBL" id="VRYN01000003">
    <property type="protein sequence ID" value="TYO76132.1"/>
    <property type="molecule type" value="Genomic_DNA"/>
</dbReference>
<accession>A0A4D6GTC1</accession>
<dbReference type="InterPro" id="IPR001303">
    <property type="entry name" value="Aldolase_II/adducin_N"/>
</dbReference>
<dbReference type="GO" id="GO:0019323">
    <property type="term" value="P:pentose catabolic process"/>
    <property type="evidence" value="ECO:0007669"/>
    <property type="project" value="TreeGrafter"/>
</dbReference>
<dbReference type="SUPFAM" id="SSF53639">
    <property type="entry name" value="AraD/HMP-PK domain-like"/>
    <property type="match status" value="1"/>
</dbReference>
<feature type="domain" description="Class II aldolase/adducin N-terminal" evidence="3">
    <location>
        <begin position="7"/>
        <end position="180"/>
    </location>
</feature>
<dbReference type="Pfam" id="PF00596">
    <property type="entry name" value="Aldolase_II"/>
    <property type="match status" value="1"/>
</dbReference>
<reference evidence="4" key="3">
    <citation type="journal article" name="MicrobiologyOpen">
        <title>Whole-genome comparison between the type strain of Halobacterium salinarum (DSM 3754(T)) and the laboratory strains R1 and NRC-1.</title>
        <authorList>
            <person name="Pfeiffer F."/>
            <person name="Losensky G."/>
            <person name="Marchfelder A."/>
            <person name="Habermann B."/>
            <person name="Dyall-Smith M."/>
        </authorList>
    </citation>
    <scope>NUCLEOTIDE SEQUENCE</scope>
    <source>
        <strain evidence="4">91-R6</strain>
    </source>
</reference>
<evidence type="ECO:0000313" key="7">
    <source>
        <dbReference type="Proteomes" id="UP000323075"/>
    </source>
</evidence>
<organism evidence="4 6">
    <name type="scientific">Halobacterium salinarum (strain ATCC 33171 / DSM 3754 / JCM 8978 / NBRC 102687 / NCIMB 764 / 91-R6)</name>
    <dbReference type="NCBI Taxonomy" id="2597657"/>
    <lineage>
        <taxon>Archaea</taxon>
        <taxon>Methanobacteriati</taxon>
        <taxon>Methanobacteriota</taxon>
        <taxon>Stenosarchaea group</taxon>
        <taxon>Halobacteria</taxon>
        <taxon>Halobacteriales</taxon>
        <taxon>Halobacteriaceae</taxon>
        <taxon>Halobacterium</taxon>
    </lineage>
</organism>
<dbReference type="UniPathway" id="UPA00071"/>
<evidence type="ECO:0000313" key="6">
    <source>
        <dbReference type="Proteomes" id="UP000296216"/>
    </source>
</evidence>
<evidence type="ECO:0000259" key="3">
    <source>
        <dbReference type="SMART" id="SM01007"/>
    </source>
</evidence>
<gene>
    <name evidence="5" type="ORF">APQ99_01687</name>
    <name evidence="4" type="ORF">HBSAL_06830</name>
</gene>
<evidence type="ECO:0000256" key="2">
    <source>
        <dbReference type="ARBA" id="ARBA00023239"/>
    </source>
</evidence>
<dbReference type="Gene3D" id="3.40.225.10">
    <property type="entry name" value="Class II aldolase/adducin N-terminal domain"/>
    <property type="match status" value="1"/>
</dbReference>
<keyword evidence="2" id="KW-0456">Lyase</keyword>
<evidence type="ECO:0000313" key="5">
    <source>
        <dbReference type="EMBL" id="TYO76132.1"/>
    </source>
</evidence>
<keyword evidence="1" id="KW-0479">Metal-binding</keyword>
<proteinExistence type="predicted"/>
<dbReference type="GO" id="GO:0005829">
    <property type="term" value="C:cytosol"/>
    <property type="evidence" value="ECO:0007669"/>
    <property type="project" value="TreeGrafter"/>
</dbReference>
<dbReference type="GO" id="GO:0046872">
    <property type="term" value="F:metal ion binding"/>
    <property type="evidence" value="ECO:0007669"/>
    <property type="project" value="UniProtKB-KW"/>
</dbReference>
<dbReference type="PANTHER" id="PTHR22789">
    <property type="entry name" value="FUCULOSE PHOSPHATE ALDOLASE"/>
    <property type="match status" value="1"/>
</dbReference>
<dbReference type="GeneID" id="68693969"/>
<reference evidence="5 7" key="2">
    <citation type="submission" date="2019-07" db="EMBL/GenBank/DDBJ databases">
        <title>Genomic Encyclopedia of Archaeal and Bacterial Type Strains, Phase II (KMG-II): from individual species to whole genera.</title>
        <authorList>
            <person name="Goeker M."/>
        </authorList>
    </citation>
    <scope>NUCLEOTIDE SEQUENCE [LARGE SCALE GENOMIC DNA]</scope>
    <source>
        <strain evidence="5 7">DSM 3754</strain>
    </source>
</reference>
<dbReference type="InterPro" id="IPR036409">
    <property type="entry name" value="Aldolase_II/adducin_N_sf"/>
</dbReference>
<dbReference type="Proteomes" id="UP000323075">
    <property type="component" value="Unassembled WGS sequence"/>
</dbReference>
<name>A0A4D6GTC1_HALS9</name>
<dbReference type="AlphaFoldDB" id="A0A4D6GTC1"/>
<dbReference type="Proteomes" id="UP000296216">
    <property type="component" value="Chromosome"/>
</dbReference>
<evidence type="ECO:0000313" key="4">
    <source>
        <dbReference type="EMBL" id="QCC45020.1"/>
    </source>
</evidence>
<dbReference type="SMART" id="SM01007">
    <property type="entry name" value="Aldolase_II"/>
    <property type="match status" value="1"/>
</dbReference>
<reference evidence="4 6" key="1">
    <citation type="journal article" date="2019" name="Microbiol. Resour. Announc.">
        <title>The Genome Sequence of the Halobacterium salinarum Type Strain Is Closely Related to That of Laboratory Strains NRC-1 and R1.</title>
        <authorList>
            <person name="Pfeiffer F."/>
            <person name="Marchfelder A."/>
            <person name="Habermann B."/>
            <person name="Dyall-Smith M.L."/>
        </authorList>
    </citation>
    <scope>NUCLEOTIDE SEQUENCE [LARGE SCALE GENOMIC DNA]</scope>
    <source>
        <strain evidence="4">91-R6</strain>
        <strain evidence="6">ATCC 33171 / DSM 3754 / JCM 8978 / NBRC 102687 / NCIMB 764 / 91-R6</strain>
    </source>
</reference>
<dbReference type="RefSeq" id="WP_010902868.1">
    <property type="nucleotide sequence ID" value="NZ_VRYN01000003.1"/>
</dbReference>
<sequence length="211" mass="22597">MLARERVDVVDYAPALSDLTPGRTGNLSVRDGDRFAATPTGVPYDGFDASDVPVVTLDGDVVAGEMTPTSEVPMHTGIYQRLDAGAIVHTHSPWASTLAVLGDELPPIHYMITAVGRRVPVAEYAPYGSDDLAELVVTEMADADSDACILAHHGLVVVGDDLADAVENTIHVEELCKVYLRARRHGDPDTLTDDQLAAVERRFQSYGQGGD</sequence>
<dbReference type="EMBL" id="CP038631">
    <property type="protein sequence ID" value="QCC45020.1"/>
    <property type="molecule type" value="Genomic_DNA"/>
</dbReference>
<dbReference type="PANTHER" id="PTHR22789:SF0">
    <property type="entry name" value="3-OXO-TETRONATE 4-PHOSPHATE DECARBOXYLASE-RELATED"/>
    <property type="match status" value="1"/>
</dbReference>
<dbReference type="GO" id="GO:0016832">
    <property type="term" value="F:aldehyde-lyase activity"/>
    <property type="evidence" value="ECO:0007669"/>
    <property type="project" value="TreeGrafter"/>
</dbReference>
<dbReference type="InterPro" id="IPR050197">
    <property type="entry name" value="Aldolase_class_II_sugar_metab"/>
</dbReference>